<dbReference type="InterPro" id="IPR024747">
    <property type="entry name" value="Pyridox_Oxase-rel"/>
</dbReference>
<evidence type="ECO:0000313" key="2">
    <source>
        <dbReference type="Proteomes" id="UP000076976"/>
    </source>
</evidence>
<sequence length="139" mass="15370">MTQTTTTLSGQECWGLLRRHELGRLAFHLAGEVHITPVNYAVDGETILFRTAEGNKLLGVVMDSDVAFEIDGIDAQEAWSVVVRGSARVLEGQEAYRAESIPLRPWVGSDKHTVVEISADEVTGRRFALDKPWEHIGRG</sequence>
<protein>
    <submittedName>
        <fullName evidence="1">Pyridoxamine 5'-phosphate oxidase</fullName>
    </submittedName>
</protein>
<dbReference type="EMBL" id="LQZG01000003">
    <property type="protein sequence ID" value="OAB86859.1"/>
    <property type="molecule type" value="Genomic_DNA"/>
</dbReference>
<dbReference type="Proteomes" id="UP000076976">
    <property type="component" value="Unassembled WGS sequence"/>
</dbReference>
<organism evidence="1 2">
    <name type="scientific">Janibacter melonis</name>
    <dbReference type="NCBI Taxonomy" id="262209"/>
    <lineage>
        <taxon>Bacteria</taxon>
        <taxon>Bacillati</taxon>
        <taxon>Actinomycetota</taxon>
        <taxon>Actinomycetes</taxon>
        <taxon>Micrococcales</taxon>
        <taxon>Intrasporangiaceae</taxon>
        <taxon>Janibacter</taxon>
    </lineage>
</organism>
<dbReference type="Pfam" id="PF12900">
    <property type="entry name" value="Pyridox_ox_2"/>
    <property type="match status" value="1"/>
</dbReference>
<dbReference type="InterPro" id="IPR012349">
    <property type="entry name" value="Split_barrel_FMN-bd"/>
</dbReference>
<dbReference type="AlphaFoldDB" id="A0A176QB02"/>
<evidence type="ECO:0000313" key="1">
    <source>
        <dbReference type="EMBL" id="OAB86859.1"/>
    </source>
</evidence>
<name>A0A176QB02_9MICO</name>
<proteinExistence type="predicted"/>
<comment type="caution">
    <text evidence="1">The sequence shown here is derived from an EMBL/GenBank/DDBJ whole genome shotgun (WGS) entry which is preliminary data.</text>
</comment>
<dbReference type="RefSeq" id="WP_068275175.1">
    <property type="nucleotide sequence ID" value="NZ_LQZG01000003.1"/>
</dbReference>
<accession>A0A176QB02</accession>
<dbReference type="SUPFAM" id="SSF50475">
    <property type="entry name" value="FMN-binding split barrel"/>
    <property type="match status" value="1"/>
</dbReference>
<gene>
    <name evidence="1" type="ORF">AWH69_10595</name>
</gene>
<dbReference type="STRING" id="262209.AWH69_10595"/>
<dbReference type="Gene3D" id="2.30.110.10">
    <property type="entry name" value="Electron Transport, Fmn-binding Protein, Chain A"/>
    <property type="match status" value="1"/>
</dbReference>
<keyword evidence="2" id="KW-1185">Reference proteome</keyword>
<reference evidence="1 2" key="1">
    <citation type="submission" date="2016-01" db="EMBL/GenBank/DDBJ databases">
        <title>Janibacter melonis strain CD11_4 genome sequencing and assembly.</title>
        <authorList>
            <person name="Nair G.R."/>
            <person name="Kaur G."/>
            <person name="Chander A.M."/>
            <person name="Mayilraj S."/>
        </authorList>
    </citation>
    <scope>NUCLEOTIDE SEQUENCE [LARGE SCALE GENOMIC DNA]</scope>
    <source>
        <strain evidence="1 2">CD11-4</strain>
    </source>
</reference>